<dbReference type="AlphaFoldDB" id="F6FJQ4"/>
<dbReference type="EMBL" id="CP002808">
    <property type="protein sequence ID" value="AEG73409.1"/>
    <property type="molecule type" value="Genomic_DNA"/>
</dbReference>
<accession>F6FJQ4</accession>
<evidence type="ECO:0000313" key="1">
    <source>
        <dbReference type="EMBL" id="AEG73409.1"/>
    </source>
</evidence>
<protein>
    <submittedName>
        <fullName evidence="1">Uncharacterized protein</fullName>
    </submittedName>
</protein>
<dbReference type="BioCyc" id="MHAE859194:G1GR7-1161-MONOMER"/>
<reference evidence="1 2" key="1">
    <citation type="journal article" date="2011" name="J. Bacteriol.">
        <title>Complete genome sequences of two hemotropic Mycoplasmas, Mycoplasma haemofelis strain Ohio2 and Mycoplasma suis strain Illinois.</title>
        <authorList>
            <person name="Messick J.B."/>
            <person name="Santos A.P."/>
            <person name="Guimaraes A.M."/>
        </authorList>
    </citation>
    <scope>NUCLEOTIDE SEQUENCE [LARGE SCALE GENOMIC DNA]</scope>
    <source>
        <strain evidence="1 2">Ohio2</strain>
    </source>
</reference>
<gene>
    <name evidence="1" type="ordered locus">MHF_1168</name>
</gene>
<evidence type="ECO:0000313" key="2">
    <source>
        <dbReference type="Proteomes" id="UP000007952"/>
    </source>
</evidence>
<dbReference type="KEGG" id="mhf:MHF_1168"/>
<dbReference type="STRING" id="859194.MHF_1168"/>
<name>F6FJQ4_MYCHI</name>
<dbReference type="Proteomes" id="UP000007952">
    <property type="component" value="Chromosome"/>
</dbReference>
<organism evidence="1 2">
    <name type="scientific">Mycoplasma haemofelis (strain Ohio2)</name>
    <dbReference type="NCBI Taxonomy" id="859194"/>
    <lineage>
        <taxon>Bacteria</taxon>
        <taxon>Bacillati</taxon>
        <taxon>Mycoplasmatota</taxon>
        <taxon>Mollicutes</taxon>
        <taxon>Mycoplasmataceae</taxon>
        <taxon>Mycoplasma</taxon>
    </lineage>
</organism>
<reference key="2">
    <citation type="submission" date="2011-05" db="EMBL/GenBank/DDBJ databases">
        <title>The Genome of Mycoplasma haemofelis Strain Ohio2, a pathogenic hemoplasma of the cat.</title>
        <authorList>
            <person name="Santos A.P."/>
            <person name="Guimaraes A.M.S."/>
            <person name="SanMiguel P.J."/>
            <person name="Martin S.W."/>
            <person name="Messick J.B."/>
        </authorList>
    </citation>
    <scope>NUCLEOTIDE SEQUENCE</scope>
    <source>
        <strain>Ohio2</strain>
    </source>
</reference>
<proteinExistence type="predicted"/>
<dbReference type="HOGENOM" id="CLU_111546_1_0_14"/>
<sequence length="150" mass="16208">MAYEILKALSFGGITVADGGIAGKFLVPSSNEKPLHSKVELTSSSEKPAQKKCVVYVVSGVTTQNSVTKISSITQKVEEESIDSFLSEKGDNFSNDVKSACGGSKARSETDSNLNVYVYQQDQGQRNWIYSVGLQKDWLSDSNVTRDAAS</sequence>